<comment type="similarity">
    <text evidence="1">Belongs to the p23/wos2 family.</text>
</comment>
<dbReference type="InterPro" id="IPR007052">
    <property type="entry name" value="CS_dom"/>
</dbReference>
<dbReference type="PROSITE" id="PS51203">
    <property type="entry name" value="CS"/>
    <property type="match status" value="1"/>
</dbReference>
<dbReference type="CDD" id="cd06465">
    <property type="entry name" value="p23_hB-ind1_like"/>
    <property type="match status" value="1"/>
</dbReference>
<dbReference type="GO" id="GO:0051131">
    <property type="term" value="P:chaperone-mediated protein complex assembly"/>
    <property type="evidence" value="ECO:0007669"/>
    <property type="project" value="TreeGrafter"/>
</dbReference>
<dbReference type="EMBL" id="JARTCD010000025">
    <property type="protein sequence ID" value="KAJ8658224.1"/>
    <property type="molecule type" value="Genomic_DNA"/>
</dbReference>
<dbReference type="InterPro" id="IPR008978">
    <property type="entry name" value="HSP20-like_chaperone"/>
</dbReference>
<evidence type="ECO:0000259" key="3">
    <source>
        <dbReference type="PROSITE" id="PS51203"/>
    </source>
</evidence>
<proteinExistence type="inferred from homology"/>
<dbReference type="Pfam" id="PF04969">
    <property type="entry name" value="CS"/>
    <property type="match status" value="1"/>
</dbReference>
<feature type="domain" description="CS" evidence="3">
    <location>
        <begin position="2"/>
        <end position="90"/>
    </location>
</feature>
<feature type="compositionally biased region" description="Acidic residues" evidence="2">
    <location>
        <begin position="141"/>
        <end position="153"/>
    </location>
</feature>
<evidence type="ECO:0000256" key="2">
    <source>
        <dbReference type="SAM" id="MobiDB-lite"/>
    </source>
</evidence>
<dbReference type="GO" id="GO:0051879">
    <property type="term" value="F:Hsp90 protein binding"/>
    <property type="evidence" value="ECO:0007669"/>
    <property type="project" value="InterPro"/>
</dbReference>
<feature type="compositionally biased region" description="Basic and acidic residues" evidence="2">
    <location>
        <begin position="154"/>
        <end position="163"/>
    </location>
</feature>
<protein>
    <recommendedName>
        <fullName evidence="3">CS domain-containing protein</fullName>
    </recommendedName>
</protein>
<dbReference type="Proteomes" id="UP001234581">
    <property type="component" value="Unassembled WGS sequence"/>
</dbReference>
<feature type="compositionally biased region" description="Acidic residues" evidence="2">
    <location>
        <begin position="108"/>
        <end position="117"/>
    </location>
</feature>
<dbReference type="AlphaFoldDB" id="A0AAD7V2N5"/>
<dbReference type="FunFam" id="2.60.40.790:FF:000013">
    <property type="entry name" value="Very-long-chain (3R)-3-hydroxyacyl-CoA dehydratase"/>
    <property type="match status" value="1"/>
</dbReference>
<gene>
    <name evidence="4" type="ORF">O0I10_005906</name>
</gene>
<dbReference type="GO" id="GO:0005634">
    <property type="term" value="C:nucleus"/>
    <property type="evidence" value="ECO:0007669"/>
    <property type="project" value="TreeGrafter"/>
</dbReference>
<dbReference type="PANTHER" id="PTHR22932:SF1">
    <property type="entry name" value="CO-CHAPERONE PROTEIN DAF-41"/>
    <property type="match status" value="1"/>
</dbReference>
<dbReference type="SUPFAM" id="SSF49764">
    <property type="entry name" value="HSP20-like chaperones"/>
    <property type="match status" value="1"/>
</dbReference>
<comment type="caution">
    <text evidence="4">The sequence shown here is derived from an EMBL/GenBank/DDBJ whole genome shotgun (WGS) entry which is preliminary data.</text>
</comment>
<dbReference type="GO" id="GO:0051087">
    <property type="term" value="F:protein-folding chaperone binding"/>
    <property type="evidence" value="ECO:0007669"/>
    <property type="project" value="TreeGrafter"/>
</dbReference>
<evidence type="ECO:0000313" key="5">
    <source>
        <dbReference type="Proteomes" id="UP001234581"/>
    </source>
</evidence>
<dbReference type="GO" id="GO:0006457">
    <property type="term" value="P:protein folding"/>
    <property type="evidence" value="ECO:0007669"/>
    <property type="project" value="TreeGrafter"/>
</dbReference>
<feature type="region of interest" description="Disordered" evidence="2">
    <location>
        <begin position="105"/>
        <end position="169"/>
    </location>
</feature>
<keyword evidence="5" id="KW-1185">Reference proteome</keyword>
<reference evidence="4 5" key="1">
    <citation type="submission" date="2023-03" db="EMBL/GenBank/DDBJ databases">
        <title>Genome sequence of Lichtheimia ornata CBS 291.66.</title>
        <authorList>
            <person name="Mohabir J.T."/>
            <person name="Shea T.P."/>
            <person name="Kurbessoian T."/>
            <person name="Berby B."/>
            <person name="Fontaine J."/>
            <person name="Livny J."/>
            <person name="Gnirke A."/>
            <person name="Stajich J.E."/>
            <person name="Cuomo C.A."/>
        </authorList>
    </citation>
    <scope>NUCLEOTIDE SEQUENCE [LARGE SCALE GENOMIC DNA]</scope>
    <source>
        <strain evidence="4">CBS 291.66</strain>
    </source>
</reference>
<organism evidence="4 5">
    <name type="scientific">Lichtheimia ornata</name>
    <dbReference type="NCBI Taxonomy" id="688661"/>
    <lineage>
        <taxon>Eukaryota</taxon>
        <taxon>Fungi</taxon>
        <taxon>Fungi incertae sedis</taxon>
        <taxon>Mucoromycota</taxon>
        <taxon>Mucoromycotina</taxon>
        <taxon>Mucoromycetes</taxon>
        <taxon>Mucorales</taxon>
        <taxon>Lichtheimiaceae</taxon>
        <taxon>Lichtheimia</taxon>
    </lineage>
</organism>
<name>A0AAD7V2N5_9FUNG</name>
<dbReference type="GeneID" id="83213318"/>
<sequence>MPLHPTVLWAQRKDLIYLTVQLIDISKPEIDVKSDRFHFKGKGEEEQKEYEADIEFYGPVDVEKSKQHLTPRNLTMIIYKKEEGYWPRLQKGGKLNYVKVDFSKWKDEDEEEEEESADPMGGMDFQSLMAQAGGNMPTMDDMPEDSSSDEEDAKEGGKQEKKGKMGNKV</sequence>
<evidence type="ECO:0000256" key="1">
    <source>
        <dbReference type="ARBA" id="ARBA00025733"/>
    </source>
</evidence>
<dbReference type="PANTHER" id="PTHR22932">
    <property type="entry name" value="TELOMERASE-BINDING PROTEIN P23 HSP90 CO-CHAPERONE"/>
    <property type="match status" value="1"/>
</dbReference>
<dbReference type="RefSeq" id="XP_058343137.1">
    <property type="nucleotide sequence ID" value="XM_058485942.1"/>
</dbReference>
<dbReference type="Gene3D" id="2.60.40.790">
    <property type="match status" value="1"/>
</dbReference>
<evidence type="ECO:0000313" key="4">
    <source>
        <dbReference type="EMBL" id="KAJ8658224.1"/>
    </source>
</evidence>
<dbReference type="GO" id="GO:0005829">
    <property type="term" value="C:cytosol"/>
    <property type="evidence" value="ECO:0007669"/>
    <property type="project" value="TreeGrafter"/>
</dbReference>
<accession>A0AAD7V2N5</accession>
<dbReference type="InterPro" id="IPR045250">
    <property type="entry name" value="p23-like"/>
</dbReference>